<accession>A0A1P8Q0N7</accession>
<feature type="transmembrane region" description="Helical" evidence="1">
    <location>
        <begin position="80"/>
        <end position="101"/>
    </location>
</feature>
<keyword evidence="1" id="KW-1133">Transmembrane helix</keyword>
<dbReference type="OrthoDB" id="2298546at2"/>
<dbReference type="KEGG" id="lalw:BTM29_01930"/>
<organism evidence="2 3">
    <name type="scientific">Companilactobacillus allii</name>
    <dbReference type="NCBI Taxonomy" id="1847728"/>
    <lineage>
        <taxon>Bacteria</taxon>
        <taxon>Bacillati</taxon>
        <taxon>Bacillota</taxon>
        <taxon>Bacilli</taxon>
        <taxon>Lactobacillales</taxon>
        <taxon>Lactobacillaceae</taxon>
        <taxon>Companilactobacillus</taxon>
    </lineage>
</organism>
<gene>
    <name evidence="2" type="ORF">BTM29_01930</name>
</gene>
<sequence>MKNKNTLPQLLAWQIMIIVNGAVIFDIIRIFNNYSMIYYLPRTPFLMIAGLVLVVGYIAIQVVIGLAIKRMHDGSGLWSFILLLAGIVSPLYLIPAIWALITNFLGQKKRA</sequence>
<feature type="transmembrane region" description="Helical" evidence="1">
    <location>
        <begin position="44"/>
        <end position="68"/>
    </location>
</feature>
<reference evidence="3" key="1">
    <citation type="submission" date="2016-12" db="EMBL/GenBank/DDBJ databases">
        <authorList>
            <person name="Jung M.Y."/>
            <person name="Lee S.H."/>
        </authorList>
    </citation>
    <scope>NUCLEOTIDE SEQUENCE [LARGE SCALE GENOMIC DNA]</scope>
    <source>
        <strain evidence="3">WiKim39</strain>
    </source>
</reference>
<dbReference type="EMBL" id="CP019323">
    <property type="protein sequence ID" value="APX71387.1"/>
    <property type="molecule type" value="Genomic_DNA"/>
</dbReference>
<keyword evidence="3" id="KW-1185">Reference proteome</keyword>
<name>A0A1P8Q0N7_9LACO</name>
<dbReference type="RefSeq" id="WP_076613891.1">
    <property type="nucleotide sequence ID" value="NZ_CP019323.1"/>
</dbReference>
<keyword evidence="1" id="KW-0472">Membrane</keyword>
<evidence type="ECO:0000313" key="2">
    <source>
        <dbReference type="EMBL" id="APX71387.1"/>
    </source>
</evidence>
<proteinExistence type="predicted"/>
<dbReference type="AlphaFoldDB" id="A0A1P8Q0N7"/>
<evidence type="ECO:0000256" key="1">
    <source>
        <dbReference type="SAM" id="Phobius"/>
    </source>
</evidence>
<keyword evidence="1" id="KW-0812">Transmembrane</keyword>
<feature type="transmembrane region" description="Helical" evidence="1">
    <location>
        <begin position="12"/>
        <end position="32"/>
    </location>
</feature>
<evidence type="ECO:0008006" key="4">
    <source>
        <dbReference type="Google" id="ProtNLM"/>
    </source>
</evidence>
<protein>
    <recommendedName>
        <fullName evidence="4">DUF4064 domain-containing protein</fullName>
    </recommendedName>
</protein>
<evidence type="ECO:0000313" key="3">
    <source>
        <dbReference type="Proteomes" id="UP000187499"/>
    </source>
</evidence>
<dbReference type="Proteomes" id="UP000187499">
    <property type="component" value="Chromosome"/>
</dbReference>